<organism evidence="2 3">
    <name type="scientific">Pisolithus tinctorius Marx 270</name>
    <dbReference type="NCBI Taxonomy" id="870435"/>
    <lineage>
        <taxon>Eukaryota</taxon>
        <taxon>Fungi</taxon>
        <taxon>Dikarya</taxon>
        <taxon>Basidiomycota</taxon>
        <taxon>Agaricomycotina</taxon>
        <taxon>Agaricomycetes</taxon>
        <taxon>Agaricomycetidae</taxon>
        <taxon>Boletales</taxon>
        <taxon>Sclerodermatineae</taxon>
        <taxon>Pisolithaceae</taxon>
        <taxon>Pisolithus</taxon>
    </lineage>
</organism>
<reference evidence="3" key="2">
    <citation type="submission" date="2015-01" db="EMBL/GenBank/DDBJ databases">
        <title>Evolutionary Origins and Diversification of the Mycorrhizal Mutualists.</title>
        <authorList>
            <consortium name="DOE Joint Genome Institute"/>
            <consortium name="Mycorrhizal Genomics Consortium"/>
            <person name="Kohler A."/>
            <person name="Kuo A."/>
            <person name="Nagy L.G."/>
            <person name="Floudas D."/>
            <person name="Copeland A."/>
            <person name="Barry K.W."/>
            <person name="Cichocki N."/>
            <person name="Veneault-Fourrey C."/>
            <person name="LaButti K."/>
            <person name="Lindquist E.A."/>
            <person name="Lipzen A."/>
            <person name="Lundell T."/>
            <person name="Morin E."/>
            <person name="Murat C."/>
            <person name="Riley R."/>
            <person name="Ohm R."/>
            <person name="Sun H."/>
            <person name="Tunlid A."/>
            <person name="Henrissat B."/>
            <person name="Grigoriev I.V."/>
            <person name="Hibbett D.S."/>
            <person name="Martin F."/>
        </authorList>
    </citation>
    <scope>NUCLEOTIDE SEQUENCE [LARGE SCALE GENOMIC DNA]</scope>
    <source>
        <strain evidence="3">Marx 270</strain>
    </source>
</reference>
<evidence type="ECO:0000313" key="3">
    <source>
        <dbReference type="Proteomes" id="UP000054217"/>
    </source>
</evidence>
<name>A0A0C3NRZ0_PISTI</name>
<feature type="compositionally biased region" description="Polar residues" evidence="1">
    <location>
        <begin position="24"/>
        <end position="39"/>
    </location>
</feature>
<feature type="region of interest" description="Disordered" evidence="1">
    <location>
        <begin position="1"/>
        <end position="49"/>
    </location>
</feature>
<gene>
    <name evidence="2" type="ORF">M404DRAFT_26937</name>
</gene>
<reference evidence="2 3" key="1">
    <citation type="submission" date="2014-04" db="EMBL/GenBank/DDBJ databases">
        <authorList>
            <consortium name="DOE Joint Genome Institute"/>
            <person name="Kuo A."/>
            <person name="Kohler A."/>
            <person name="Costa M.D."/>
            <person name="Nagy L.G."/>
            <person name="Floudas D."/>
            <person name="Copeland A."/>
            <person name="Barry K.W."/>
            <person name="Cichocki N."/>
            <person name="Veneault-Fourrey C."/>
            <person name="LaButti K."/>
            <person name="Lindquist E.A."/>
            <person name="Lipzen A."/>
            <person name="Lundell T."/>
            <person name="Morin E."/>
            <person name="Murat C."/>
            <person name="Sun H."/>
            <person name="Tunlid A."/>
            <person name="Henrissat B."/>
            <person name="Grigoriev I.V."/>
            <person name="Hibbett D.S."/>
            <person name="Martin F."/>
            <person name="Nordberg H.P."/>
            <person name="Cantor M.N."/>
            <person name="Hua S.X."/>
        </authorList>
    </citation>
    <scope>NUCLEOTIDE SEQUENCE [LARGE SCALE GENOMIC DNA]</scope>
    <source>
        <strain evidence="2 3">Marx 270</strain>
    </source>
</reference>
<dbReference type="HOGENOM" id="CLU_2027687_0_0_1"/>
<protein>
    <submittedName>
        <fullName evidence="2">Uncharacterized protein</fullName>
    </submittedName>
</protein>
<dbReference type="AlphaFoldDB" id="A0A0C3NRZ0"/>
<proteinExistence type="predicted"/>
<dbReference type="Proteomes" id="UP000054217">
    <property type="component" value="Unassembled WGS sequence"/>
</dbReference>
<sequence length="122" mass="13022">MNVDEDIESKESLVPGTSLADESINPSSEHWSAAPSSEPGSPFPVLESFNSQSPSRRTVLLKFQCWNFGCGGSDGCNIDDDSLVIDPNPDIYGSHPGILGVAVSRILAVMSGSRLTQRILES</sequence>
<evidence type="ECO:0000313" key="2">
    <source>
        <dbReference type="EMBL" id="KIO03630.1"/>
    </source>
</evidence>
<keyword evidence="3" id="KW-1185">Reference proteome</keyword>
<dbReference type="EMBL" id="KN831975">
    <property type="protein sequence ID" value="KIO03630.1"/>
    <property type="molecule type" value="Genomic_DNA"/>
</dbReference>
<dbReference type="InParanoid" id="A0A0C3NRZ0"/>
<accession>A0A0C3NRZ0</accession>
<evidence type="ECO:0000256" key="1">
    <source>
        <dbReference type="SAM" id="MobiDB-lite"/>
    </source>
</evidence>